<name>A0A382SK86_9ZZZZ</name>
<gene>
    <name evidence="1" type="ORF">METZ01_LOCUS363120</name>
</gene>
<protein>
    <submittedName>
        <fullName evidence="1">Uncharacterized protein</fullName>
    </submittedName>
</protein>
<dbReference type="AlphaFoldDB" id="A0A382SK86"/>
<sequence>MKSTRNMVYFVLFMFSIGWGQDCDGNMYWSDCGTPYECLPTCSNPYY</sequence>
<evidence type="ECO:0000313" key="1">
    <source>
        <dbReference type="EMBL" id="SVD10266.1"/>
    </source>
</evidence>
<organism evidence="1">
    <name type="scientific">marine metagenome</name>
    <dbReference type="NCBI Taxonomy" id="408172"/>
    <lineage>
        <taxon>unclassified sequences</taxon>
        <taxon>metagenomes</taxon>
        <taxon>ecological metagenomes</taxon>
    </lineage>
</organism>
<proteinExistence type="predicted"/>
<reference evidence="1" key="1">
    <citation type="submission" date="2018-05" db="EMBL/GenBank/DDBJ databases">
        <authorList>
            <person name="Lanie J.A."/>
            <person name="Ng W.-L."/>
            <person name="Kazmierczak K.M."/>
            <person name="Andrzejewski T.M."/>
            <person name="Davidsen T.M."/>
            <person name="Wayne K.J."/>
            <person name="Tettelin H."/>
            <person name="Glass J.I."/>
            <person name="Rusch D."/>
            <person name="Podicherti R."/>
            <person name="Tsui H.-C.T."/>
            <person name="Winkler M.E."/>
        </authorList>
    </citation>
    <scope>NUCLEOTIDE SEQUENCE</scope>
</reference>
<dbReference type="EMBL" id="UINC01129703">
    <property type="protein sequence ID" value="SVD10266.1"/>
    <property type="molecule type" value="Genomic_DNA"/>
</dbReference>
<accession>A0A382SK86</accession>
<feature type="non-terminal residue" evidence="1">
    <location>
        <position position="47"/>
    </location>
</feature>